<proteinExistence type="predicted"/>
<name>A0A454JKX9_9NEIS</name>
<sequence>MTSPTSSEIEELLRFLTPEERAEVEGLLATDTTIWSPLPGPQTLAYFTQADITGFGGAAGGGKTDLACGLALTEHEVTAIFRENGTELTGVTDRLRTLVPGITFDRLNVARFTTPDGKRRQVELGSFPNPNDETKYQGRPHDLIIYDEAANMRESAVRFLMGWNRNAQNPNQRCRVLMCFNPPTTAEGRWITKYFGPWLDKKHPNPAKPGELRWFAVDPATGDDIEVPDGRQFVFVDGERVYDFNPAAFNSTDIVVPKSRTFIPSRVTDNPYLAGTGYIATLQSLPEPLRSQMLNGDFSAGIEDDPWQVIPTAWVEAAQARWQDLYPKPEMDSTGVDVARGGKDNTVIARRHGMWFDRALAYPGAQTPDGPTVAGLAIAAARNGAPIHIDIIGVGASPYDYLNTARQHVIGVNVAEKATSTDRSGRLQFANQRSQYWWQFREALDPANNTGIALPPDPQLLADLTAPKWELRGSTIQVESRDAIVKRIGRSPDWASAFILALIDTPKMQVARAIGYGGVQGGSLSTYDPYANM</sequence>
<dbReference type="Gene3D" id="3.40.50.300">
    <property type="entry name" value="P-loop containing nucleotide triphosphate hydrolases"/>
    <property type="match status" value="1"/>
</dbReference>
<dbReference type="Proteomes" id="UP000274139">
    <property type="component" value="Unassembled WGS sequence"/>
</dbReference>
<keyword evidence="2" id="KW-1185">Reference proteome</keyword>
<evidence type="ECO:0000313" key="1">
    <source>
        <dbReference type="EMBL" id="RMD00051.1"/>
    </source>
</evidence>
<dbReference type="InterPro" id="IPR027417">
    <property type="entry name" value="P-loop_NTPase"/>
</dbReference>
<dbReference type="RefSeq" id="WP_103523781.1">
    <property type="nucleotide sequence ID" value="NZ_JAIZDC010000001.1"/>
</dbReference>
<evidence type="ECO:0000313" key="2">
    <source>
        <dbReference type="Proteomes" id="UP000274139"/>
    </source>
</evidence>
<protein>
    <submittedName>
        <fullName evidence="1">Terminase</fullName>
    </submittedName>
</protein>
<comment type="caution">
    <text evidence="1">The sequence shown here is derived from an EMBL/GenBank/DDBJ whole genome shotgun (WGS) entry which is preliminary data.</text>
</comment>
<dbReference type="AlphaFoldDB" id="A0A454JKX9"/>
<dbReference type="EMBL" id="RFAR01000019">
    <property type="protein sequence ID" value="RMD00051.1"/>
    <property type="molecule type" value="Genomic_DNA"/>
</dbReference>
<dbReference type="OrthoDB" id="9775154at2"/>
<dbReference type="Gene3D" id="3.30.420.240">
    <property type="match status" value="1"/>
</dbReference>
<organism evidence="1 2">
    <name type="scientific">Aquitalea palustris</name>
    <dbReference type="NCBI Taxonomy" id="2480983"/>
    <lineage>
        <taxon>Bacteria</taxon>
        <taxon>Pseudomonadati</taxon>
        <taxon>Pseudomonadota</taxon>
        <taxon>Betaproteobacteria</taxon>
        <taxon>Neisseriales</taxon>
        <taxon>Chromobacteriaceae</taxon>
        <taxon>Aquitalea</taxon>
    </lineage>
</organism>
<reference evidence="1 2" key="1">
    <citation type="submission" date="2018-10" db="EMBL/GenBank/DDBJ databases">
        <title>Draft genome sequence of Aquitalea MWU14-2217 isolated from a wild cranberry bog in Provincetown, Massachusetts.</title>
        <authorList>
            <person name="Ebadzadsahrai G."/>
            <person name="Soby S."/>
        </authorList>
    </citation>
    <scope>NUCLEOTIDE SEQUENCE [LARGE SCALE GENOMIC DNA]</scope>
    <source>
        <strain evidence="1 2">MWU14-2217</strain>
    </source>
</reference>
<accession>A0A454JKX9</accession>
<gene>
    <name evidence="1" type="ORF">EAY64_05495</name>
</gene>